<dbReference type="InterPro" id="IPR011009">
    <property type="entry name" value="Kinase-like_dom_sf"/>
</dbReference>
<accession>A0A369JWT3</accession>
<comment type="caution">
    <text evidence="1">The sequence shown here is derived from an EMBL/GenBank/DDBJ whole genome shotgun (WGS) entry which is preliminary data.</text>
</comment>
<sequence length="393" mass="45272">MQVYRRIRRGKAATLLQNAPPPVTPPTIRSSPRVGCLFNSQAGTGSISGTYPYSPSSHLDLHFARETGGGFRRLSVVIIKPYLPFTNAVALLVTPHSSREGNAMGLPDRFFVKISDRRYTNRESFPAWSPFHESALRTAIECNLEDKPWINSFASLGASRYPDENEEDWIKEMRLKCIPRFYGTFRLPFASSDSTHENALAGSILDYAEGMALEYVNGLTMAEVRHDVDIPRPDVERAAENTLQIMKRLRDLCVVYNDCRPQNVLIRRQRPHNPVLIDFGSSEVKPREMTIEQWRHEMQGINEIKDMRYTLSDAGVHIKSPEREWEHENRGYSLFNYAVEKGDKKWRERFYDAVPVAEPGYVTRIEDGQERRWVPARWKLKPGVKSIDDHRYD</sequence>
<organism evidence="1 2">
    <name type="scientific">Hypsizygus marmoreus</name>
    <name type="common">White beech mushroom</name>
    <name type="synonym">Agaricus marmoreus</name>
    <dbReference type="NCBI Taxonomy" id="39966"/>
    <lineage>
        <taxon>Eukaryota</taxon>
        <taxon>Fungi</taxon>
        <taxon>Dikarya</taxon>
        <taxon>Basidiomycota</taxon>
        <taxon>Agaricomycotina</taxon>
        <taxon>Agaricomycetes</taxon>
        <taxon>Agaricomycetidae</taxon>
        <taxon>Agaricales</taxon>
        <taxon>Tricholomatineae</taxon>
        <taxon>Lyophyllaceae</taxon>
        <taxon>Hypsizygus</taxon>
    </lineage>
</organism>
<dbReference type="Proteomes" id="UP000076154">
    <property type="component" value="Unassembled WGS sequence"/>
</dbReference>
<dbReference type="AlphaFoldDB" id="A0A369JWT3"/>
<dbReference type="InParanoid" id="A0A369JWT3"/>
<reference evidence="1" key="1">
    <citation type="submission" date="2018-04" db="EMBL/GenBank/DDBJ databases">
        <title>Whole genome sequencing of Hypsizygus marmoreus.</title>
        <authorList>
            <person name="Choi I.-G."/>
            <person name="Min B."/>
            <person name="Kim J.-G."/>
            <person name="Kim S."/>
            <person name="Oh Y.-L."/>
            <person name="Kong W.-S."/>
            <person name="Park H."/>
            <person name="Jeong J."/>
            <person name="Song E.-S."/>
        </authorList>
    </citation>
    <scope>NUCLEOTIDE SEQUENCE [LARGE SCALE GENOMIC DNA]</scope>
    <source>
        <strain evidence="1">51987-8</strain>
    </source>
</reference>
<evidence type="ECO:0008006" key="3">
    <source>
        <dbReference type="Google" id="ProtNLM"/>
    </source>
</evidence>
<name>A0A369JWT3_HYPMA</name>
<dbReference type="SUPFAM" id="SSF56112">
    <property type="entry name" value="Protein kinase-like (PK-like)"/>
    <property type="match status" value="1"/>
</dbReference>
<proteinExistence type="predicted"/>
<dbReference type="EMBL" id="LUEZ02000023">
    <property type="protein sequence ID" value="RDB26799.1"/>
    <property type="molecule type" value="Genomic_DNA"/>
</dbReference>
<keyword evidence="2" id="KW-1185">Reference proteome</keyword>
<protein>
    <recommendedName>
        <fullName evidence="3">Protein kinase domain-containing protein</fullName>
    </recommendedName>
</protein>
<evidence type="ECO:0000313" key="1">
    <source>
        <dbReference type="EMBL" id="RDB26799.1"/>
    </source>
</evidence>
<dbReference type="Gene3D" id="1.10.510.10">
    <property type="entry name" value="Transferase(Phosphotransferase) domain 1"/>
    <property type="match status" value="1"/>
</dbReference>
<dbReference type="OrthoDB" id="3250851at2759"/>
<evidence type="ECO:0000313" key="2">
    <source>
        <dbReference type="Proteomes" id="UP000076154"/>
    </source>
</evidence>
<gene>
    <name evidence="1" type="ORF">Hypma_005314</name>
</gene>